<protein>
    <submittedName>
        <fullName evidence="1">Uncharacterized protein</fullName>
    </submittedName>
</protein>
<keyword evidence="2" id="KW-1185">Reference proteome</keyword>
<proteinExistence type="predicted"/>
<reference evidence="1" key="1">
    <citation type="submission" date="2021-01" db="EMBL/GenBank/DDBJ databases">
        <authorList>
            <consortium name="Genoscope - CEA"/>
            <person name="William W."/>
        </authorList>
    </citation>
    <scope>NUCLEOTIDE SEQUENCE</scope>
</reference>
<dbReference type="AlphaFoldDB" id="A0A8S1WTX2"/>
<dbReference type="Proteomes" id="UP000689195">
    <property type="component" value="Unassembled WGS sequence"/>
</dbReference>
<gene>
    <name evidence="1" type="ORF">PPENT_87.1.T1010045</name>
</gene>
<evidence type="ECO:0000313" key="1">
    <source>
        <dbReference type="EMBL" id="CAD8192247.1"/>
    </source>
</evidence>
<dbReference type="EMBL" id="CAJJDO010000101">
    <property type="protein sequence ID" value="CAD8192247.1"/>
    <property type="molecule type" value="Genomic_DNA"/>
</dbReference>
<organism evidence="1 2">
    <name type="scientific">Paramecium pentaurelia</name>
    <dbReference type="NCBI Taxonomy" id="43138"/>
    <lineage>
        <taxon>Eukaryota</taxon>
        <taxon>Sar</taxon>
        <taxon>Alveolata</taxon>
        <taxon>Ciliophora</taxon>
        <taxon>Intramacronucleata</taxon>
        <taxon>Oligohymenophorea</taxon>
        <taxon>Peniculida</taxon>
        <taxon>Parameciidae</taxon>
        <taxon>Paramecium</taxon>
    </lineage>
</organism>
<name>A0A8S1WTX2_9CILI</name>
<sequence length="173" mass="20127">MNSHSGTLTVFSFLVERNFGLFEIKSYESYSGEEQNKLISGHSLYFDNQHVQIKKTQLIILFQVIQFPNCYKLTKAPLQFSNHYKLTKAFLQTIRKAYYYRKANNGRPTNEFASERVNPILEDELFSQSPSGQRPLPQDTQSIQMKEQRSKVFFLDDNGQIFNEFLSINTSSS</sequence>
<evidence type="ECO:0000313" key="2">
    <source>
        <dbReference type="Proteomes" id="UP000689195"/>
    </source>
</evidence>
<accession>A0A8S1WTX2</accession>
<comment type="caution">
    <text evidence="1">The sequence shown here is derived from an EMBL/GenBank/DDBJ whole genome shotgun (WGS) entry which is preliminary data.</text>
</comment>